<dbReference type="Gene3D" id="3.90.1590.10">
    <property type="entry name" value="glutathione-dependent formaldehyde- activating enzyme (gfa)"/>
    <property type="match status" value="1"/>
</dbReference>
<dbReference type="Gene3D" id="3.30.70.100">
    <property type="match status" value="1"/>
</dbReference>
<dbReference type="InterPro" id="IPR013097">
    <property type="entry name" value="Dabb"/>
</dbReference>
<keyword evidence="2" id="KW-0479">Metal-binding</keyword>
<keyword evidence="8" id="KW-1185">Reference proteome</keyword>
<dbReference type="Pfam" id="PF04828">
    <property type="entry name" value="GFA"/>
    <property type="match status" value="1"/>
</dbReference>
<dbReference type="PROSITE" id="PS51502">
    <property type="entry name" value="S_R_A_B_BARREL"/>
    <property type="match status" value="1"/>
</dbReference>
<dbReference type="EMBL" id="JAHFXS010003244">
    <property type="protein sequence ID" value="KAG9969010.1"/>
    <property type="molecule type" value="Genomic_DNA"/>
</dbReference>
<gene>
    <name evidence="7" type="ORF">KCU98_g15371</name>
</gene>
<comment type="similarity">
    <text evidence="1">Belongs to the Gfa family.</text>
</comment>
<dbReference type="Pfam" id="PF07876">
    <property type="entry name" value="Dabb"/>
    <property type="match status" value="1"/>
</dbReference>
<keyword evidence="4" id="KW-0456">Lyase</keyword>
<protein>
    <recommendedName>
        <fullName evidence="9">Stress-response A/B barrel domain-containing protein</fullName>
    </recommendedName>
</protein>
<dbReference type="SMART" id="SM00886">
    <property type="entry name" value="Dabb"/>
    <property type="match status" value="1"/>
</dbReference>
<evidence type="ECO:0000256" key="1">
    <source>
        <dbReference type="ARBA" id="ARBA00005495"/>
    </source>
</evidence>
<evidence type="ECO:0000259" key="6">
    <source>
        <dbReference type="PROSITE" id="PS51891"/>
    </source>
</evidence>
<dbReference type="InterPro" id="IPR006913">
    <property type="entry name" value="CENP-V/GFA"/>
</dbReference>
<proteinExistence type="inferred from homology"/>
<reference evidence="7" key="1">
    <citation type="journal article" date="2021" name="J Fungi (Basel)">
        <title>Virulence traits and population genomics of the black yeast Aureobasidium melanogenum.</title>
        <authorList>
            <person name="Cernosa A."/>
            <person name="Sun X."/>
            <person name="Gostincar C."/>
            <person name="Fang C."/>
            <person name="Gunde-Cimerman N."/>
            <person name="Song Z."/>
        </authorList>
    </citation>
    <scope>NUCLEOTIDE SEQUENCE</scope>
    <source>
        <strain evidence="7">EXF-9298</strain>
    </source>
</reference>
<organism evidence="7 8">
    <name type="scientific">Aureobasidium melanogenum</name>
    <name type="common">Aureobasidium pullulans var. melanogenum</name>
    <dbReference type="NCBI Taxonomy" id="46634"/>
    <lineage>
        <taxon>Eukaryota</taxon>
        <taxon>Fungi</taxon>
        <taxon>Dikarya</taxon>
        <taxon>Ascomycota</taxon>
        <taxon>Pezizomycotina</taxon>
        <taxon>Dothideomycetes</taxon>
        <taxon>Dothideomycetidae</taxon>
        <taxon>Dothideales</taxon>
        <taxon>Saccotheciaceae</taxon>
        <taxon>Aureobasidium</taxon>
    </lineage>
</organism>
<feature type="non-terminal residue" evidence="7">
    <location>
        <position position="258"/>
    </location>
</feature>
<evidence type="ECO:0000313" key="7">
    <source>
        <dbReference type="EMBL" id="KAG9969010.1"/>
    </source>
</evidence>
<dbReference type="Proteomes" id="UP000729357">
    <property type="component" value="Unassembled WGS sequence"/>
</dbReference>
<dbReference type="PANTHER" id="PTHR33337">
    <property type="entry name" value="GFA DOMAIN-CONTAINING PROTEIN"/>
    <property type="match status" value="1"/>
</dbReference>
<accession>A0A9P8FE49</accession>
<dbReference type="SUPFAM" id="SSF54909">
    <property type="entry name" value="Dimeric alpha+beta barrel"/>
    <property type="match status" value="1"/>
</dbReference>
<dbReference type="PROSITE" id="PS51891">
    <property type="entry name" value="CENP_V_GFA"/>
    <property type="match status" value="1"/>
</dbReference>
<evidence type="ECO:0000256" key="4">
    <source>
        <dbReference type="ARBA" id="ARBA00023239"/>
    </source>
</evidence>
<dbReference type="PANTHER" id="PTHR33337:SF30">
    <property type="entry name" value="DUF636 DOMAIN PROTEIN (AFU_ORTHOLOGUE AFUA_1G03180)"/>
    <property type="match status" value="1"/>
</dbReference>
<evidence type="ECO:0000256" key="3">
    <source>
        <dbReference type="ARBA" id="ARBA00022833"/>
    </source>
</evidence>
<evidence type="ECO:0000313" key="8">
    <source>
        <dbReference type="Proteomes" id="UP000729357"/>
    </source>
</evidence>
<dbReference type="InterPro" id="IPR011057">
    <property type="entry name" value="Mss4-like_sf"/>
</dbReference>
<evidence type="ECO:0000256" key="2">
    <source>
        <dbReference type="ARBA" id="ARBA00022723"/>
    </source>
</evidence>
<sequence>MSETITHIVLFKYRSDITWSDFEKHFESFMALKTKSLNPTTGKPLIMSLKAGKNRSWEPFDKGFTHGFVLEFENQEDLDYYLTQEPVHIEFSRNAGPLIEDSCIIDIKDGVLFGPPANRPLCQDEYHGSCHCGGINWTAKLSTAEHVLCHCSTCQKLGGGPYSCNQIIPKDDLRIVGIFVDNESEMKRCVDGVLGKSVRCFFCGTCTSHIYHHQDVMPDKIIVRTLLLEGGPQMPATGEIFGEGRLGWVRELQNSLSQ</sequence>
<dbReference type="InterPro" id="IPR011008">
    <property type="entry name" value="Dimeric_a/b-barrel"/>
</dbReference>
<dbReference type="AlphaFoldDB" id="A0A9P8FE49"/>
<reference evidence="7" key="2">
    <citation type="submission" date="2021-08" db="EMBL/GenBank/DDBJ databases">
        <authorList>
            <person name="Gostincar C."/>
            <person name="Sun X."/>
            <person name="Song Z."/>
            <person name="Gunde-Cimerman N."/>
        </authorList>
    </citation>
    <scope>NUCLEOTIDE SEQUENCE</scope>
    <source>
        <strain evidence="7">EXF-9298</strain>
    </source>
</reference>
<dbReference type="GO" id="GO:0016846">
    <property type="term" value="F:carbon-sulfur lyase activity"/>
    <property type="evidence" value="ECO:0007669"/>
    <property type="project" value="InterPro"/>
</dbReference>
<keyword evidence="3" id="KW-0862">Zinc</keyword>
<dbReference type="SUPFAM" id="SSF51316">
    <property type="entry name" value="Mss4-like"/>
    <property type="match status" value="1"/>
</dbReference>
<evidence type="ECO:0008006" key="9">
    <source>
        <dbReference type="Google" id="ProtNLM"/>
    </source>
</evidence>
<name>A0A9P8FE49_AURME</name>
<comment type="caution">
    <text evidence="7">The sequence shown here is derived from an EMBL/GenBank/DDBJ whole genome shotgun (WGS) entry which is preliminary data.</text>
</comment>
<feature type="domain" description="CENP-V/GFA" evidence="6">
    <location>
        <begin position="126"/>
        <end position="242"/>
    </location>
</feature>
<evidence type="ECO:0000259" key="5">
    <source>
        <dbReference type="PROSITE" id="PS51502"/>
    </source>
</evidence>
<feature type="domain" description="Stress-response A/B barrel" evidence="5">
    <location>
        <begin position="5"/>
        <end position="107"/>
    </location>
</feature>
<dbReference type="GO" id="GO:0046872">
    <property type="term" value="F:metal ion binding"/>
    <property type="evidence" value="ECO:0007669"/>
    <property type="project" value="UniProtKB-KW"/>
</dbReference>